<keyword evidence="14" id="KW-0282">Flagellum</keyword>
<evidence type="ECO:0000256" key="2">
    <source>
        <dbReference type="ARBA" id="ARBA00004651"/>
    </source>
</evidence>
<feature type="region of interest" description="Disordered" evidence="10">
    <location>
        <begin position="295"/>
        <end position="328"/>
    </location>
</feature>
<dbReference type="GO" id="GO:0003774">
    <property type="term" value="F:cytoskeletal motor activity"/>
    <property type="evidence" value="ECO:0007669"/>
    <property type="project" value="InterPro"/>
</dbReference>
<evidence type="ECO:0000256" key="3">
    <source>
        <dbReference type="ARBA" id="ARBA00007971"/>
    </source>
</evidence>
<keyword evidence="14" id="KW-0966">Cell projection</keyword>
<proteinExistence type="inferred from homology"/>
<feature type="compositionally biased region" description="Basic and acidic residues" evidence="10">
    <location>
        <begin position="312"/>
        <end position="328"/>
    </location>
</feature>
<comment type="similarity">
    <text evidence="3 9">Belongs to the FliF family.</text>
</comment>
<keyword evidence="4" id="KW-1003">Cell membrane</keyword>
<organism evidence="14 15">
    <name type="scientific">Rhodovulum imhoffii</name>
    <dbReference type="NCBI Taxonomy" id="365340"/>
    <lineage>
        <taxon>Bacteria</taxon>
        <taxon>Pseudomonadati</taxon>
        <taxon>Pseudomonadota</taxon>
        <taxon>Alphaproteobacteria</taxon>
        <taxon>Rhodobacterales</taxon>
        <taxon>Paracoccaceae</taxon>
        <taxon>Rhodovulum</taxon>
    </lineage>
</organism>
<dbReference type="Pfam" id="PF01514">
    <property type="entry name" value="YscJ_FliF"/>
    <property type="match status" value="1"/>
</dbReference>
<keyword evidence="7 11" id="KW-0472">Membrane</keyword>
<dbReference type="InterPro" id="IPR043427">
    <property type="entry name" value="YscJ/FliF"/>
</dbReference>
<feature type="domain" description="Flagellar M-ring N-terminal" evidence="12">
    <location>
        <begin position="39"/>
        <end position="205"/>
    </location>
</feature>
<feature type="domain" description="Flagellar M-ring C-terminal" evidence="13">
    <location>
        <begin position="238"/>
        <end position="396"/>
    </location>
</feature>
<dbReference type="EMBL" id="QAAA01000009">
    <property type="protein sequence ID" value="PTN01953.1"/>
    <property type="molecule type" value="Genomic_DNA"/>
</dbReference>
<evidence type="ECO:0000256" key="8">
    <source>
        <dbReference type="ARBA" id="ARBA00023143"/>
    </source>
</evidence>
<feature type="transmembrane region" description="Helical" evidence="11">
    <location>
        <begin position="422"/>
        <end position="441"/>
    </location>
</feature>
<comment type="caution">
    <text evidence="14">The sequence shown here is derived from an EMBL/GenBank/DDBJ whole genome shotgun (WGS) entry which is preliminary data.</text>
</comment>
<evidence type="ECO:0000256" key="6">
    <source>
        <dbReference type="ARBA" id="ARBA00022989"/>
    </source>
</evidence>
<dbReference type="PIRSF" id="PIRSF004862">
    <property type="entry name" value="FliF"/>
    <property type="match status" value="1"/>
</dbReference>
<evidence type="ECO:0000259" key="12">
    <source>
        <dbReference type="Pfam" id="PF01514"/>
    </source>
</evidence>
<evidence type="ECO:0000256" key="5">
    <source>
        <dbReference type="ARBA" id="ARBA00022692"/>
    </source>
</evidence>
<dbReference type="AlphaFoldDB" id="A0A2T5BRN7"/>
<evidence type="ECO:0000256" key="11">
    <source>
        <dbReference type="SAM" id="Phobius"/>
    </source>
</evidence>
<accession>A0A2T5BRN7</accession>
<dbReference type="GO" id="GO:0009431">
    <property type="term" value="C:bacterial-type flagellum basal body, MS ring"/>
    <property type="evidence" value="ECO:0007669"/>
    <property type="project" value="InterPro"/>
</dbReference>
<keyword evidence="14" id="KW-0969">Cilium</keyword>
<sequence length="521" mass="54788">MAQIMALWSELDVRKRMIVAAATAGVFVAVLMLSRLVATPGMALLYSGLDESAAGGVVRALEQQGVAHEIRGNAIFVDSAQRDTLRMTLATEGLPANGAAGYELLDTLTGFGTTSQMFDAAYWRAKEGELARTIVASPRIRAARVHIARPMGGAFRRDASPSAAVTVTAAAGAIGPDQAQALRYLVASSVAGMSPADVSVIDAASGIVLHEETGPGAAMFGTDRAAELRQNVERLLIARLGPGRSVVEVSVETVTESESIRERLVDPESRVAISTESEERASKSENGAAGAVTVASNLPDGDAQGGGNSARTDSETRERANYEISETEREVLRQPGAIRRLTVAVLIDGQQTVAADGTSGWTPLPDTEIEALHDLVASAVGYDEARGDVITLRSLPLQSAPATGTGPGSPGTLDKLLSHPMALIQMAALALVALILGLFVLRPILTRQLQALPVPPGLDGEVEMASAFDFPVSAMSENGNGGQLALPTEDAVARLREMIESRQVETVEILRNWMEEPEEQA</sequence>
<keyword evidence="15" id="KW-1185">Reference proteome</keyword>
<comment type="function">
    <text evidence="9">The M ring may be actively involved in energy transduction.</text>
</comment>
<keyword evidence="8 9" id="KW-0975">Bacterial flagellum</keyword>
<dbReference type="Gene3D" id="3.30.300.30">
    <property type="match status" value="1"/>
</dbReference>
<keyword evidence="6 11" id="KW-1133">Transmembrane helix</keyword>
<dbReference type="PANTHER" id="PTHR30046">
    <property type="entry name" value="FLAGELLAR M-RING PROTEIN"/>
    <property type="match status" value="1"/>
</dbReference>
<dbReference type="NCBIfam" id="TIGR00206">
    <property type="entry name" value="fliF"/>
    <property type="match status" value="1"/>
</dbReference>
<dbReference type="GO" id="GO:0005886">
    <property type="term" value="C:plasma membrane"/>
    <property type="evidence" value="ECO:0007669"/>
    <property type="project" value="UniProtKB-SubCell"/>
</dbReference>
<evidence type="ECO:0000256" key="1">
    <source>
        <dbReference type="ARBA" id="ARBA00004117"/>
    </source>
</evidence>
<evidence type="ECO:0000256" key="7">
    <source>
        <dbReference type="ARBA" id="ARBA00023136"/>
    </source>
</evidence>
<evidence type="ECO:0000256" key="4">
    <source>
        <dbReference type="ARBA" id="ARBA00022475"/>
    </source>
</evidence>
<dbReference type="GO" id="GO:0071973">
    <property type="term" value="P:bacterial-type flagellum-dependent cell motility"/>
    <property type="evidence" value="ECO:0007669"/>
    <property type="project" value="InterPro"/>
</dbReference>
<comment type="subcellular location">
    <subcellularLocation>
        <location evidence="1 9">Bacterial flagellum basal body</location>
    </subcellularLocation>
    <subcellularLocation>
        <location evidence="2">Cell membrane</location>
        <topology evidence="2">Multi-pass membrane protein</topology>
    </subcellularLocation>
</comment>
<dbReference type="PRINTS" id="PR01009">
    <property type="entry name" value="FLGMRINGFLIF"/>
</dbReference>
<dbReference type="InterPro" id="IPR000067">
    <property type="entry name" value="FlgMring_FliF"/>
</dbReference>
<dbReference type="Pfam" id="PF08345">
    <property type="entry name" value="YscJ_FliF_C"/>
    <property type="match status" value="1"/>
</dbReference>
<evidence type="ECO:0000313" key="15">
    <source>
        <dbReference type="Proteomes" id="UP000243859"/>
    </source>
</evidence>
<dbReference type="InterPro" id="IPR013556">
    <property type="entry name" value="Flag_M-ring_C"/>
</dbReference>
<name>A0A2T5BRN7_9RHOB</name>
<dbReference type="Proteomes" id="UP000243859">
    <property type="component" value="Unassembled WGS sequence"/>
</dbReference>
<keyword evidence="5 11" id="KW-0812">Transmembrane</keyword>
<reference evidence="14 15" key="1">
    <citation type="submission" date="2018-04" db="EMBL/GenBank/DDBJ databases">
        <title>Genomic Encyclopedia of Archaeal and Bacterial Type Strains, Phase II (KMG-II): from individual species to whole genera.</title>
        <authorList>
            <person name="Goeker M."/>
        </authorList>
    </citation>
    <scope>NUCLEOTIDE SEQUENCE [LARGE SCALE GENOMIC DNA]</scope>
    <source>
        <strain evidence="14 15">DSM 18064</strain>
    </source>
</reference>
<evidence type="ECO:0000259" key="13">
    <source>
        <dbReference type="Pfam" id="PF08345"/>
    </source>
</evidence>
<dbReference type="PANTHER" id="PTHR30046:SF0">
    <property type="entry name" value="FLAGELLAR M-RING PROTEIN"/>
    <property type="match status" value="1"/>
</dbReference>
<dbReference type="InterPro" id="IPR045851">
    <property type="entry name" value="AMP-bd_C_sf"/>
</dbReference>
<gene>
    <name evidence="14" type="ORF">C8N32_10977</name>
</gene>
<evidence type="ECO:0000256" key="10">
    <source>
        <dbReference type="SAM" id="MobiDB-lite"/>
    </source>
</evidence>
<dbReference type="InterPro" id="IPR006182">
    <property type="entry name" value="FliF_N_dom"/>
</dbReference>
<evidence type="ECO:0000313" key="14">
    <source>
        <dbReference type="EMBL" id="PTN01953.1"/>
    </source>
</evidence>
<evidence type="ECO:0000256" key="9">
    <source>
        <dbReference type="PIRNR" id="PIRNR004862"/>
    </source>
</evidence>
<protein>
    <recommendedName>
        <fullName evidence="9">Flagellar M-ring protein</fullName>
    </recommendedName>
</protein>